<organism evidence="2 3">
    <name type="scientific">Phaeosphaeria nodorum (strain SN15 / ATCC MYA-4574 / FGSC 10173)</name>
    <name type="common">Glume blotch fungus</name>
    <name type="synonym">Parastagonospora nodorum</name>
    <dbReference type="NCBI Taxonomy" id="321614"/>
    <lineage>
        <taxon>Eukaryota</taxon>
        <taxon>Fungi</taxon>
        <taxon>Dikarya</taxon>
        <taxon>Ascomycota</taxon>
        <taxon>Pezizomycotina</taxon>
        <taxon>Dothideomycetes</taxon>
        <taxon>Pleosporomycetidae</taxon>
        <taxon>Pleosporales</taxon>
        <taxon>Pleosporineae</taxon>
        <taxon>Phaeosphaeriaceae</taxon>
        <taxon>Parastagonospora</taxon>
    </lineage>
</organism>
<evidence type="ECO:0000313" key="2">
    <source>
        <dbReference type="EMBL" id="EAT76497.1"/>
    </source>
</evidence>
<proteinExistence type="predicted"/>
<dbReference type="GeneID" id="5983182"/>
<dbReference type="InParanoid" id="Q0TWJ3"/>
<dbReference type="CDD" id="cd18186">
    <property type="entry name" value="BTB_POZ_ZBTB_KLHL-like"/>
    <property type="match status" value="1"/>
</dbReference>
<dbReference type="SUPFAM" id="SSF54695">
    <property type="entry name" value="POZ domain"/>
    <property type="match status" value="1"/>
</dbReference>
<protein>
    <recommendedName>
        <fullName evidence="1">BTB domain-containing protein</fullName>
    </recommendedName>
</protein>
<feature type="domain" description="BTB" evidence="1">
    <location>
        <begin position="19"/>
        <end position="58"/>
    </location>
</feature>
<evidence type="ECO:0000313" key="3">
    <source>
        <dbReference type="Proteomes" id="UP000001055"/>
    </source>
</evidence>
<sequence length="58" mass="6520">MDSSTVASEPSLFDNELFSDVTIRQTHCGSMKEYHAHKAVLRSGSQWFTRALTGNFQV</sequence>
<evidence type="ECO:0000259" key="1">
    <source>
        <dbReference type="PROSITE" id="PS50097"/>
    </source>
</evidence>
<gene>
    <name evidence="2" type="ORF">SNOG_16125</name>
</gene>
<accession>Q0TWJ3</accession>
<dbReference type="RefSeq" id="XP_001806252.1">
    <property type="nucleotide sequence ID" value="XM_001806200.1"/>
</dbReference>
<dbReference type="AlphaFoldDB" id="Q0TWJ3"/>
<dbReference type="Pfam" id="PF00651">
    <property type="entry name" value="BTB"/>
    <property type="match status" value="1"/>
</dbReference>
<dbReference type="Gene3D" id="3.30.710.10">
    <property type="entry name" value="Potassium Channel Kv1.1, Chain A"/>
    <property type="match status" value="1"/>
</dbReference>
<dbReference type="PROSITE" id="PS50097">
    <property type="entry name" value="BTB"/>
    <property type="match status" value="1"/>
</dbReference>
<dbReference type="EMBL" id="CH445367">
    <property type="protein sequence ID" value="EAT76497.1"/>
    <property type="molecule type" value="Genomic_DNA"/>
</dbReference>
<name>Q0TWJ3_PHANO</name>
<dbReference type="Proteomes" id="UP000001055">
    <property type="component" value="Unassembled WGS sequence"/>
</dbReference>
<dbReference type="InterPro" id="IPR000210">
    <property type="entry name" value="BTB/POZ_dom"/>
</dbReference>
<dbReference type="HOGENOM" id="CLU_2979854_0_0_1"/>
<reference evidence="3" key="1">
    <citation type="journal article" date="2007" name="Plant Cell">
        <title>Dothideomycete-plant interactions illuminated by genome sequencing and EST analysis of the wheat pathogen Stagonospora nodorum.</title>
        <authorList>
            <person name="Hane J.K."/>
            <person name="Lowe R.G."/>
            <person name="Solomon P.S."/>
            <person name="Tan K.C."/>
            <person name="Schoch C.L."/>
            <person name="Spatafora J.W."/>
            <person name="Crous P.W."/>
            <person name="Kodira C."/>
            <person name="Birren B.W."/>
            <person name="Galagan J.E."/>
            <person name="Torriani S.F."/>
            <person name="McDonald B.A."/>
            <person name="Oliver R.P."/>
        </authorList>
    </citation>
    <scope>NUCLEOTIDE SEQUENCE [LARGE SCALE GENOMIC DNA]</scope>
    <source>
        <strain evidence="3">SN15 / ATCC MYA-4574 / FGSC 10173</strain>
    </source>
</reference>
<dbReference type="InterPro" id="IPR011333">
    <property type="entry name" value="SKP1/BTB/POZ_sf"/>
</dbReference>
<dbReference type="KEGG" id="pno:SNOG_16125"/>